<comment type="caution">
    <text evidence="9">The sequence shown here is derived from an EMBL/GenBank/DDBJ whole genome shotgun (WGS) entry which is preliminary data.</text>
</comment>
<dbReference type="Gene3D" id="1.20.1730.10">
    <property type="entry name" value="Sodium/glucose cotransporter"/>
    <property type="match status" value="1"/>
</dbReference>
<evidence type="ECO:0000256" key="2">
    <source>
        <dbReference type="ARBA" id="ARBA00006434"/>
    </source>
</evidence>
<comment type="subcellular location">
    <subcellularLocation>
        <location evidence="1">Membrane</location>
        <topology evidence="1">Multi-pass membrane protein</topology>
    </subcellularLocation>
</comment>
<dbReference type="EMBL" id="AEJF01000136">
    <property type="protein sequence ID" value="KLU23996.1"/>
    <property type="molecule type" value="Genomic_DNA"/>
</dbReference>
<dbReference type="GO" id="GO:0005886">
    <property type="term" value="C:plasma membrane"/>
    <property type="evidence" value="ECO:0007669"/>
    <property type="project" value="TreeGrafter"/>
</dbReference>
<dbReference type="PANTHER" id="PTHR48086">
    <property type="entry name" value="SODIUM/PROLINE SYMPORTER-RELATED"/>
    <property type="match status" value="1"/>
</dbReference>
<accession>A0A0J1CUK2</accession>
<sequence>MKMAIVLSILLATVLGAVAYGRRTRKSATLAEWAVGGRSLGTLIFWFMNAGEVYTTFAVLGISGYAWALGAPAYLAFCSVSMSYAVGYWLMPKIWKAGRLGKLVTQADFFAARFDAPWLGVITGVIGIASLIVYVQIQLVSLGLIVQLTLDDTISSRAATIVAGLLMIAFVFVAGIRSAAFAAGVKDVLMIVVVVLLSATVASKVGAGSLLDIFGMVEAKHPGIGKFPGLDASSPTTAIWLMTSAINIAFGNWVFPHLFQMSYSARSATSIRRNAIWQPLYSLAYFFIILLGFAALLANTHPPGDNLNAALLQFVSERYPSWVIGLVAGTGFLLALAPGALLLVAAGSIFTRNVVRPFAPRLSEAQSLALSRASLVCFAGVAVYLSLAQKGSLVKILLDAYSAIGMLAPAVFLGFIWRRTSATGVLAGMLAGFITLLAPFSAHYWGTHWPQWEPGLIAMAINAGVTILVSLVTPAPAPAAIGIGLLDSAAPATTSRSGYKLGA</sequence>
<evidence type="ECO:0000256" key="5">
    <source>
        <dbReference type="ARBA" id="ARBA00022989"/>
    </source>
</evidence>
<feature type="transmembrane region" description="Helical" evidence="8">
    <location>
        <begin position="367"/>
        <end position="388"/>
    </location>
</feature>
<gene>
    <name evidence="9" type="ORF">EOS_22175</name>
</gene>
<feature type="transmembrane region" description="Helical" evidence="8">
    <location>
        <begin position="188"/>
        <end position="217"/>
    </location>
</feature>
<evidence type="ECO:0000256" key="7">
    <source>
        <dbReference type="RuleBase" id="RU362091"/>
    </source>
</evidence>
<dbReference type="PROSITE" id="PS50283">
    <property type="entry name" value="NA_SOLUT_SYMP_3"/>
    <property type="match status" value="1"/>
</dbReference>
<feature type="transmembrane region" description="Helical" evidence="8">
    <location>
        <begin position="400"/>
        <end position="417"/>
    </location>
</feature>
<evidence type="ECO:0000313" key="10">
    <source>
        <dbReference type="Proteomes" id="UP000035963"/>
    </source>
</evidence>
<dbReference type="InterPro" id="IPR038377">
    <property type="entry name" value="Na/Glc_symporter_sf"/>
</dbReference>
<dbReference type="InterPro" id="IPR001734">
    <property type="entry name" value="Na/solute_symporter"/>
</dbReference>
<feature type="transmembrane region" description="Helical" evidence="8">
    <location>
        <begin position="424"/>
        <end position="445"/>
    </location>
</feature>
<dbReference type="InterPro" id="IPR050277">
    <property type="entry name" value="Sodium:Solute_Symporter"/>
</dbReference>
<evidence type="ECO:0000256" key="1">
    <source>
        <dbReference type="ARBA" id="ARBA00004141"/>
    </source>
</evidence>
<dbReference type="RefSeq" id="WP_047848856.1">
    <property type="nucleotide sequence ID" value="NZ_AEJF01000136.1"/>
</dbReference>
<keyword evidence="3" id="KW-0813">Transport</keyword>
<reference evidence="9 10" key="1">
    <citation type="journal article" date="2015" name="Genome Announc.">
        <title>Draft Genome Sequence of Burkholderia sp. Strain PML1(12), an Ectomycorrhizosphere-Inhabiting Bacterium with Effective Mineral-Weathering Ability.</title>
        <authorList>
            <person name="Uroz S."/>
            <person name="Oger P."/>
        </authorList>
    </citation>
    <scope>NUCLEOTIDE SEQUENCE [LARGE SCALE GENOMIC DNA]</scope>
    <source>
        <strain evidence="10">PML1(12)</strain>
    </source>
</reference>
<keyword evidence="6 8" id="KW-0472">Membrane</keyword>
<dbReference type="PATRIC" id="fig|908627.4.peg.4954"/>
<dbReference type="OrthoDB" id="8951256at2"/>
<feature type="transmembrane region" description="Helical" evidence="8">
    <location>
        <begin position="457"/>
        <end position="486"/>
    </location>
</feature>
<keyword evidence="4 8" id="KW-0812">Transmembrane</keyword>
<dbReference type="AlphaFoldDB" id="A0A0J1CUK2"/>
<feature type="transmembrane region" description="Helical" evidence="8">
    <location>
        <begin position="280"/>
        <end position="299"/>
    </location>
</feature>
<comment type="similarity">
    <text evidence="2 7">Belongs to the sodium:solute symporter (SSF) (TC 2.A.21) family.</text>
</comment>
<evidence type="ECO:0000256" key="3">
    <source>
        <dbReference type="ARBA" id="ARBA00022448"/>
    </source>
</evidence>
<organism evidence="9 10">
    <name type="scientific">Caballeronia mineralivorans PML1(12)</name>
    <dbReference type="NCBI Taxonomy" id="908627"/>
    <lineage>
        <taxon>Bacteria</taxon>
        <taxon>Pseudomonadati</taxon>
        <taxon>Pseudomonadota</taxon>
        <taxon>Betaproteobacteria</taxon>
        <taxon>Burkholderiales</taxon>
        <taxon>Burkholderiaceae</taxon>
        <taxon>Caballeronia</taxon>
    </lineage>
</organism>
<feature type="transmembrane region" description="Helical" evidence="8">
    <location>
        <begin position="319"/>
        <end position="346"/>
    </location>
</feature>
<protein>
    <submittedName>
        <fullName evidence="9">Sodium:solute symporter</fullName>
    </submittedName>
</protein>
<dbReference type="Pfam" id="PF00474">
    <property type="entry name" value="SSF"/>
    <property type="match status" value="1"/>
</dbReference>
<dbReference type="GO" id="GO:0022857">
    <property type="term" value="F:transmembrane transporter activity"/>
    <property type="evidence" value="ECO:0007669"/>
    <property type="project" value="InterPro"/>
</dbReference>
<keyword evidence="5 8" id="KW-1133">Transmembrane helix</keyword>
<dbReference type="PANTHER" id="PTHR48086:SF8">
    <property type="entry name" value="MONOCARBOXYLIC ACID PERMEASE"/>
    <property type="match status" value="1"/>
</dbReference>
<dbReference type="CDD" id="cd10322">
    <property type="entry name" value="SLC5sbd"/>
    <property type="match status" value="1"/>
</dbReference>
<feature type="transmembrane region" description="Helical" evidence="8">
    <location>
        <begin position="157"/>
        <end position="176"/>
    </location>
</feature>
<evidence type="ECO:0000256" key="8">
    <source>
        <dbReference type="SAM" id="Phobius"/>
    </source>
</evidence>
<evidence type="ECO:0000256" key="6">
    <source>
        <dbReference type="ARBA" id="ARBA00023136"/>
    </source>
</evidence>
<feature type="transmembrane region" description="Helical" evidence="8">
    <location>
        <begin position="237"/>
        <end position="259"/>
    </location>
</feature>
<dbReference type="Proteomes" id="UP000035963">
    <property type="component" value="Unassembled WGS sequence"/>
</dbReference>
<feature type="transmembrane region" description="Helical" evidence="8">
    <location>
        <begin position="118"/>
        <end position="137"/>
    </location>
</feature>
<keyword evidence="10" id="KW-1185">Reference proteome</keyword>
<evidence type="ECO:0000256" key="4">
    <source>
        <dbReference type="ARBA" id="ARBA00022692"/>
    </source>
</evidence>
<evidence type="ECO:0000313" key="9">
    <source>
        <dbReference type="EMBL" id="KLU23996.1"/>
    </source>
</evidence>
<proteinExistence type="inferred from homology"/>
<feature type="transmembrane region" description="Helical" evidence="8">
    <location>
        <begin position="65"/>
        <end position="90"/>
    </location>
</feature>
<name>A0A0J1CUK2_9BURK</name>